<dbReference type="EMBL" id="JARBHB010000004">
    <property type="protein sequence ID" value="KAJ8887347.1"/>
    <property type="molecule type" value="Genomic_DNA"/>
</dbReference>
<gene>
    <name evidence="1" type="ORF">PR048_013562</name>
</gene>
<keyword evidence="2" id="KW-1185">Reference proteome</keyword>
<organism evidence="1 2">
    <name type="scientific">Dryococelus australis</name>
    <dbReference type="NCBI Taxonomy" id="614101"/>
    <lineage>
        <taxon>Eukaryota</taxon>
        <taxon>Metazoa</taxon>
        <taxon>Ecdysozoa</taxon>
        <taxon>Arthropoda</taxon>
        <taxon>Hexapoda</taxon>
        <taxon>Insecta</taxon>
        <taxon>Pterygota</taxon>
        <taxon>Neoptera</taxon>
        <taxon>Polyneoptera</taxon>
        <taxon>Phasmatodea</taxon>
        <taxon>Verophasmatodea</taxon>
        <taxon>Anareolatae</taxon>
        <taxon>Phasmatidae</taxon>
        <taxon>Eurycanthinae</taxon>
        <taxon>Dryococelus</taxon>
    </lineage>
</organism>
<evidence type="ECO:0000313" key="1">
    <source>
        <dbReference type="EMBL" id="KAJ8887347.1"/>
    </source>
</evidence>
<reference evidence="1 2" key="1">
    <citation type="submission" date="2023-02" db="EMBL/GenBank/DDBJ databases">
        <title>LHISI_Scaffold_Assembly.</title>
        <authorList>
            <person name="Stuart O.P."/>
            <person name="Cleave R."/>
            <person name="Magrath M.J.L."/>
            <person name="Mikheyev A.S."/>
        </authorList>
    </citation>
    <scope>NUCLEOTIDE SEQUENCE [LARGE SCALE GENOMIC DNA]</scope>
    <source>
        <strain evidence="1">Daus_M_001</strain>
        <tissue evidence="1">Leg muscle</tissue>
    </source>
</reference>
<evidence type="ECO:0000313" key="2">
    <source>
        <dbReference type="Proteomes" id="UP001159363"/>
    </source>
</evidence>
<proteinExistence type="predicted"/>
<comment type="caution">
    <text evidence="1">The sequence shown here is derived from an EMBL/GenBank/DDBJ whole genome shotgun (WGS) entry which is preliminary data.</text>
</comment>
<accession>A0ABQ9HSY4</accession>
<name>A0ABQ9HSY4_9NEOP</name>
<dbReference type="Proteomes" id="UP001159363">
    <property type="component" value="Chromosome X"/>
</dbReference>
<protein>
    <submittedName>
        <fullName evidence="1">Uncharacterized protein</fullName>
    </submittedName>
</protein>
<sequence>MEQKVDSALKSTQEWGEKSKLTFSAEKKNGILLKGNLKQRPGQMVNEVQGQIVNELKYLIVILGSRLEFHAHVGYVANKAVLMF</sequence>